<dbReference type="PANTHER" id="PTHR43459">
    <property type="entry name" value="ENOYL-COA HYDRATASE"/>
    <property type="match status" value="1"/>
</dbReference>
<keyword evidence="4" id="KW-1185">Reference proteome</keyword>
<reference evidence="2 4" key="3">
    <citation type="journal article" date="2019" name="Sci. Rep.">
        <title>Insight into the biology of Mycobacterium mucogenicum and Mycobacterium neoaurum clade members.</title>
        <authorList>
            <person name="Behra P.R.K."/>
            <person name="Pettersson B.M.F."/>
            <person name="Ramesh M."/>
            <person name="Dasgupta S."/>
            <person name="Kirsebom L.A."/>
        </authorList>
    </citation>
    <scope>NUCLEOTIDE SEQUENCE [LARGE SCALE GENOMIC DNA]</scope>
    <source>
        <strain evidence="2 4">DSM 44124</strain>
    </source>
</reference>
<dbReference type="Gene3D" id="1.10.12.10">
    <property type="entry name" value="Lyase 2-enoyl-coa Hydratase, Chain A, domain 2"/>
    <property type="match status" value="1"/>
</dbReference>
<dbReference type="Gene3D" id="3.90.226.10">
    <property type="entry name" value="2-enoyl-CoA Hydratase, Chain A, domain 1"/>
    <property type="match status" value="1"/>
</dbReference>
<proteinExistence type="inferred from homology"/>
<reference evidence="2 4" key="2">
    <citation type="journal article" date="2019" name="BMC Evol. Biol.">
        <title>Comparative genomics of Mycobacterium mucogenicum and Mycobacterium neoaurum clade members emphasizing tRNA and non-coding RNA.</title>
        <authorList>
            <person name="Behra P.R.K."/>
            <person name="Pettersson B.M.F."/>
            <person name="Das S."/>
            <person name="Dasgupta S."/>
            <person name="Kirsebom L.A."/>
        </authorList>
    </citation>
    <scope>NUCLEOTIDE SEQUENCE [LARGE SCALE GENOMIC DNA]</scope>
    <source>
        <strain evidence="2 4">DSM 44124</strain>
    </source>
</reference>
<evidence type="ECO:0000313" key="3">
    <source>
        <dbReference type="EMBL" id="TLH51632.1"/>
    </source>
</evidence>
<evidence type="ECO:0000313" key="4">
    <source>
        <dbReference type="Proteomes" id="UP000309231"/>
    </source>
</evidence>
<dbReference type="EMBL" id="POTL01000001">
    <property type="protein sequence ID" value="TLH51632.1"/>
    <property type="molecule type" value="Genomic_DNA"/>
</dbReference>
<dbReference type="AlphaFoldDB" id="A0A8H2PFU9"/>
<dbReference type="RefSeq" id="WP_053854465.1">
    <property type="nucleotide sequence ID" value="NZ_ANBS01000001.1"/>
</dbReference>
<name>A0A8H2PFU9_MYCMU</name>
<organism evidence="3">
    <name type="scientific">Mycolicibacterium mucogenicum DSM 44124</name>
    <dbReference type="NCBI Taxonomy" id="1226753"/>
    <lineage>
        <taxon>Bacteria</taxon>
        <taxon>Bacillati</taxon>
        <taxon>Actinomycetota</taxon>
        <taxon>Actinomycetes</taxon>
        <taxon>Mycobacteriales</taxon>
        <taxon>Mycobacteriaceae</taxon>
        <taxon>Mycolicibacterium</taxon>
    </lineage>
</organism>
<reference evidence="3" key="1">
    <citation type="submission" date="2018-01" db="EMBL/GenBank/DDBJ databases">
        <title>Comparative genomics of Mycobacterium mucogenicum and Mycobacterium neoaurum clade members emphasizing tRNA and non-coding RNA.</title>
        <authorList>
            <person name="Behra P.R.K."/>
            <person name="Pettersson B.M.F."/>
            <person name="Das S."/>
            <person name="Dasgupta S."/>
            <person name="Kirsebom L.A."/>
        </authorList>
    </citation>
    <scope>NUCLEOTIDE SEQUENCE</scope>
    <source>
        <strain evidence="3">DSM 44124</strain>
    </source>
</reference>
<dbReference type="Pfam" id="PF00378">
    <property type="entry name" value="ECH_1"/>
    <property type="match status" value="1"/>
</dbReference>
<dbReference type="InterPro" id="IPR001753">
    <property type="entry name" value="Enoyl-CoA_hydra/iso"/>
</dbReference>
<gene>
    <name evidence="2" type="ORF">C1S78_004020</name>
    <name evidence="3" type="ORF">C1S78_04030</name>
</gene>
<sequence>MDDVVLVSDHGPTRVITLNRPDRRNAIDIPLRVALAEHLEDAMADNDVRVVVLTGAGASFCAGGDISTMCRMAEAESRPRAEAAARVVRAIWSGGTPVVAAVEGAAFGAGVSLALACDRVVAAEDAVFSTAFTGVGLAGDMGIFASLPARVGPAKARQLMLLPQKLSGAEALALGLVDAVVSPGSALTAALADAERIAELAPLAVGEIKRALTRWPSSPQAMLDHEVDLAVRLFDTEDFDEGVAAFHARRPPRFRGC</sequence>
<dbReference type="PANTHER" id="PTHR43459:SF1">
    <property type="entry name" value="EG:BACN32G11.4 PROTEIN"/>
    <property type="match status" value="1"/>
</dbReference>
<comment type="similarity">
    <text evidence="1">Belongs to the enoyl-CoA hydratase/isomerase family.</text>
</comment>
<evidence type="ECO:0000256" key="1">
    <source>
        <dbReference type="ARBA" id="ARBA00005254"/>
    </source>
</evidence>
<dbReference type="CDD" id="cd06558">
    <property type="entry name" value="crotonase-like"/>
    <property type="match status" value="1"/>
</dbReference>
<dbReference type="GO" id="GO:0016853">
    <property type="term" value="F:isomerase activity"/>
    <property type="evidence" value="ECO:0007669"/>
    <property type="project" value="UniProtKB-KW"/>
</dbReference>
<dbReference type="EMBL" id="CP062008">
    <property type="protein sequence ID" value="QPG70191.1"/>
    <property type="molecule type" value="Genomic_DNA"/>
</dbReference>
<dbReference type="SUPFAM" id="SSF52096">
    <property type="entry name" value="ClpP/crotonase"/>
    <property type="match status" value="1"/>
</dbReference>
<dbReference type="KEGG" id="mmuc:C1S78_004020"/>
<dbReference type="Proteomes" id="UP000309231">
    <property type="component" value="Chromosome"/>
</dbReference>
<accession>A0A8H2PFU9</accession>
<evidence type="ECO:0000313" key="2">
    <source>
        <dbReference type="EMBL" id="QPG70191.1"/>
    </source>
</evidence>
<protein>
    <submittedName>
        <fullName evidence="2 3">Enoyl-CoA hydratase</fullName>
    </submittedName>
</protein>
<dbReference type="GeneID" id="76724053"/>
<dbReference type="InterPro" id="IPR014748">
    <property type="entry name" value="Enoyl-CoA_hydra_C"/>
</dbReference>
<dbReference type="InterPro" id="IPR029045">
    <property type="entry name" value="ClpP/crotonase-like_dom_sf"/>
</dbReference>
<keyword evidence="2" id="KW-0413">Isomerase</keyword>